<evidence type="ECO:0000313" key="7">
    <source>
        <dbReference type="Proteomes" id="UP000636479"/>
    </source>
</evidence>
<dbReference type="Proteomes" id="UP000636479">
    <property type="component" value="Unassembled WGS sequence"/>
</dbReference>
<proteinExistence type="inferred from homology"/>
<dbReference type="InterPro" id="IPR013595">
    <property type="entry name" value="Pept_S33_TAP-like_C"/>
</dbReference>
<dbReference type="PANTHER" id="PTHR43248:SF25">
    <property type="entry name" value="AB HYDROLASE-1 DOMAIN-CONTAINING PROTEIN-RELATED"/>
    <property type="match status" value="1"/>
</dbReference>
<dbReference type="RefSeq" id="XP_037220976.1">
    <property type="nucleotide sequence ID" value="XM_037363055.1"/>
</dbReference>
<evidence type="ECO:0000256" key="3">
    <source>
        <dbReference type="SAM" id="SignalP"/>
    </source>
</evidence>
<dbReference type="GeneID" id="59345571"/>
<dbReference type="Gene3D" id="3.40.50.1820">
    <property type="entry name" value="alpha/beta hydrolase"/>
    <property type="match status" value="1"/>
</dbReference>
<comment type="caution">
    <text evidence="6">The sequence shown here is derived from an EMBL/GenBank/DDBJ whole genome shotgun (WGS) entry which is preliminary data.</text>
</comment>
<dbReference type="PANTHER" id="PTHR43248">
    <property type="entry name" value="2-SUCCINYL-6-HYDROXY-2,4-CYCLOHEXADIENE-1-CARBOXYLATE SYNTHASE"/>
    <property type="match status" value="1"/>
</dbReference>
<dbReference type="AlphaFoldDB" id="A0A8H6W396"/>
<dbReference type="EMBL" id="JACAZF010000005">
    <property type="protein sequence ID" value="KAF7304004.1"/>
    <property type="molecule type" value="Genomic_DNA"/>
</dbReference>
<dbReference type="Pfam" id="PF00561">
    <property type="entry name" value="Abhydrolase_1"/>
    <property type="match status" value="1"/>
</dbReference>
<dbReference type="InterPro" id="IPR000073">
    <property type="entry name" value="AB_hydrolase_1"/>
</dbReference>
<reference evidence="6" key="1">
    <citation type="submission" date="2020-05" db="EMBL/GenBank/DDBJ databases">
        <title>Mycena genomes resolve the evolution of fungal bioluminescence.</title>
        <authorList>
            <person name="Tsai I.J."/>
        </authorList>
    </citation>
    <scope>NUCLEOTIDE SEQUENCE</scope>
    <source>
        <strain evidence="6">171206Taipei</strain>
    </source>
</reference>
<dbReference type="GO" id="GO:0016787">
    <property type="term" value="F:hydrolase activity"/>
    <property type="evidence" value="ECO:0007669"/>
    <property type="project" value="UniProtKB-KW"/>
</dbReference>
<dbReference type="InterPro" id="IPR051601">
    <property type="entry name" value="Serine_prot/Carboxylest_S33"/>
</dbReference>
<dbReference type="SUPFAM" id="SSF53474">
    <property type="entry name" value="alpha/beta-Hydrolases"/>
    <property type="match status" value="2"/>
</dbReference>
<organism evidence="6 7">
    <name type="scientific">Mycena indigotica</name>
    <dbReference type="NCBI Taxonomy" id="2126181"/>
    <lineage>
        <taxon>Eukaryota</taxon>
        <taxon>Fungi</taxon>
        <taxon>Dikarya</taxon>
        <taxon>Basidiomycota</taxon>
        <taxon>Agaricomycotina</taxon>
        <taxon>Agaricomycetes</taxon>
        <taxon>Agaricomycetidae</taxon>
        <taxon>Agaricales</taxon>
        <taxon>Marasmiineae</taxon>
        <taxon>Mycenaceae</taxon>
        <taxon>Mycena</taxon>
    </lineage>
</organism>
<feature type="signal peptide" evidence="3">
    <location>
        <begin position="1"/>
        <end position="18"/>
    </location>
</feature>
<keyword evidence="7" id="KW-1185">Reference proteome</keyword>
<feature type="domain" description="AB hydrolase-1" evidence="4">
    <location>
        <begin position="88"/>
        <end position="251"/>
    </location>
</feature>
<dbReference type="InterPro" id="IPR029058">
    <property type="entry name" value="AB_hydrolase_fold"/>
</dbReference>
<sequence length="573" mass="60938">MLSLLPALLLAGAHVCAAQGPGQPQNTFDWSQLKASSDITWVPCNDHFQCARISVPLDYTTPKLGSATIAVMRLPASVPPTDPTYRGPVFFNPGGPGASGVQSLLGVGPFFTSVFGAEFDYVSFDPRGIGFSTPTTDFFASAAETALWNAGNPSQSLNASSDSTAVARFWGLSQVQGQLAAQHDSTGILKYLTTDNAARDMHLINQKLGFKKVRYYGISYGSVLGATFAALFPDKIERMILDGVLDADGWYQANLTIQASATDATLDSFFTSCAAAGPSLCPFSPSTSSTAQDLSNRLTTLTNTILAQPVPVITPGGYGLVDYSRLRQTLFQALYAPYVFFPPLAQALADLEKGNGTSLFAILAQPQFTCGAPAPDGTQPTGNPLAATFGVQCGDAVEVKDSLEQLDAYYRNAAKLSQFAEFLVGSGRITCSGWKIHRQNRFKWPVSNIKTSFPLLFVANTADPVTPKQSAQKTRANFLGSALLVQDSPGHTSTTAPSLCTFGYFKAYMTNGTLPPPDTTCPVDAQIFGGGPPDGSGPVTAAKTRVQLSKEDQDTLQVLKSIGDVLRPIIARW</sequence>
<name>A0A8H6W396_9AGAR</name>
<evidence type="ECO:0000256" key="1">
    <source>
        <dbReference type="ARBA" id="ARBA00010088"/>
    </source>
</evidence>
<feature type="domain" description="Peptidase S33 tripeptidyl aminopeptidase-like C-terminal" evidence="5">
    <location>
        <begin position="426"/>
        <end position="521"/>
    </location>
</feature>
<gene>
    <name evidence="6" type="ORF">MIND_00631600</name>
</gene>
<dbReference type="Pfam" id="PF08386">
    <property type="entry name" value="Abhydrolase_4"/>
    <property type="match status" value="1"/>
</dbReference>
<evidence type="ECO:0000259" key="4">
    <source>
        <dbReference type="Pfam" id="PF00561"/>
    </source>
</evidence>
<keyword evidence="2 6" id="KW-0378">Hydrolase</keyword>
<accession>A0A8H6W396</accession>
<dbReference type="OrthoDB" id="425534at2759"/>
<protein>
    <submittedName>
        <fullName evidence="6">Alpha beta hydrolase fold family</fullName>
    </submittedName>
</protein>
<evidence type="ECO:0000259" key="5">
    <source>
        <dbReference type="Pfam" id="PF08386"/>
    </source>
</evidence>
<comment type="similarity">
    <text evidence="1">Belongs to the peptidase S33 family.</text>
</comment>
<evidence type="ECO:0000313" key="6">
    <source>
        <dbReference type="EMBL" id="KAF7304004.1"/>
    </source>
</evidence>
<feature type="chain" id="PRO_5034047539" evidence="3">
    <location>
        <begin position="19"/>
        <end position="573"/>
    </location>
</feature>
<evidence type="ECO:0000256" key="2">
    <source>
        <dbReference type="ARBA" id="ARBA00022801"/>
    </source>
</evidence>
<keyword evidence="3" id="KW-0732">Signal</keyword>